<feature type="transmembrane region" description="Helical" evidence="7">
    <location>
        <begin position="187"/>
        <end position="208"/>
    </location>
</feature>
<evidence type="ECO:0000256" key="7">
    <source>
        <dbReference type="RuleBase" id="RU367016"/>
    </source>
</evidence>
<evidence type="ECO:0000256" key="3">
    <source>
        <dbReference type="ARBA" id="ARBA00022475"/>
    </source>
</evidence>
<dbReference type="Proteomes" id="UP000217144">
    <property type="component" value="Chromosome"/>
</dbReference>
<keyword evidence="3 7" id="KW-1003">Cell membrane</keyword>
<dbReference type="EMBL" id="CP016769">
    <property type="protein sequence ID" value="ASY09992.1"/>
    <property type="molecule type" value="Genomic_DNA"/>
</dbReference>
<accession>A0AAD0DXQ7</accession>
<dbReference type="KEGG" id="plan:A1s21148_00100"/>
<dbReference type="InterPro" id="IPR032818">
    <property type="entry name" value="DedA-like"/>
</dbReference>
<proteinExistence type="inferred from homology"/>
<evidence type="ECO:0000256" key="6">
    <source>
        <dbReference type="ARBA" id="ARBA00023136"/>
    </source>
</evidence>
<feature type="transmembrane region" description="Helical" evidence="7">
    <location>
        <begin position="12"/>
        <end position="39"/>
    </location>
</feature>
<comment type="similarity">
    <text evidence="2 7">Belongs to the DedA family.</text>
</comment>
<dbReference type="PANTHER" id="PTHR30353:SF0">
    <property type="entry name" value="TRANSMEMBRANE PROTEIN"/>
    <property type="match status" value="1"/>
</dbReference>
<keyword evidence="10" id="KW-1185">Reference proteome</keyword>
<evidence type="ECO:0000259" key="8">
    <source>
        <dbReference type="Pfam" id="PF09335"/>
    </source>
</evidence>
<keyword evidence="6 7" id="KW-0472">Membrane</keyword>
<feature type="domain" description="VTT" evidence="8">
    <location>
        <begin position="61"/>
        <end position="173"/>
    </location>
</feature>
<feature type="transmembrane region" description="Helical" evidence="7">
    <location>
        <begin position="154"/>
        <end position="175"/>
    </location>
</feature>
<dbReference type="InterPro" id="IPR032816">
    <property type="entry name" value="VTT_dom"/>
</dbReference>
<keyword evidence="5 7" id="KW-1133">Transmembrane helix</keyword>
<dbReference type="RefSeq" id="WP_095670477.1">
    <property type="nucleotide sequence ID" value="NZ_CP016769.1"/>
</dbReference>
<evidence type="ECO:0000256" key="4">
    <source>
        <dbReference type="ARBA" id="ARBA00022692"/>
    </source>
</evidence>
<dbReference type="GO" id="GO:0005886">
    <property type="term" value="C:plasma membrane"/>
    <property type="evidence" value="ECO:0007669"/>
    <property type="project" value="UniProtKB-SubCell"/>
</dbReference>
<sequence>MHFSQTVNLFDAHSIISTLGLIGILAIIFMETGLLIGLFFPGDSLLFLAGVGASGAAAKVFDGVQIEIISLLIAAPLVAIIGSQTGYWIGAKYGVKLFDRPDGRIFNQKKVQATQKWLNKYGTGKALVLARFIPFVRTLINPMCGIVGVPAKKFFLWNVVGAVIWTQSVIGLGFFLGERIEGSVDKYLLPIVGLIIAISVLPVALEILREWRTKRHLS</sequence>
<gene>
    <name evidence="9" type="ORF">A1s21148_00100</name>
</gene>
<evidence type="ECO:0000313" key="9">
    <source>
        <dbReference type="EMBL" id="ASY09992.1"/>
    </source>
</evidence>
<reference evidence="9 10" key="1">
    <citation type="submission" date="2016-07" db="EMBL/GenBank/DDBJ databases">
        <title>High microdiversification within the ubiquitous acI lineage of Actinobacteria.</title>
        <authorList>
            <person name="Neuenschwander S.M."/>
            <person name="Salcher M."/>
            <person name="Ghai R."/>
            <person name="Pernthaler J."/>
        </authorList>
    </citation>
    <scope>NUCLEOTIDE SEQUENCE [LARGE SCALE GENOMIC DNA]</scope>
    <source>
        <strain evidence="9">MMS-21-148</strain>
    </source>
</reference>
<keyword evidence="4 7" id="KW-0812">Transmembrane</keyword>
<comment type="subcellular location">
    <subcellularLocation>
        <location evidence="1 7">Cell membrane</location>
        <topology evidence="1 7">Multi-pass membrane protein</topology>
    </subcellularLocation>
</comment>
<protein>
    <submittedName>
        <fullName evidence="9">Membrane-associated protein</fullName>
    </submittedName>
</protein>
<organism evidence="9 10">
    <name type="scientific">Candidatus Planktophila lacus</name>
    <dbReference type="NCBI Taxonomy" id="1884913"/>
    <lineage>
        <taxon>Bacteria</taxon>
        <taxon>Bacillati</taxon>
        <taxon>Actinomycetota</taxon>
        <taxon>Actinomycetes</taxon>
        <taxon>Candidatus Nanopelagicales</taxon>
        <taxon>Candidatus Nanopelagicaceae</taxon>
        <taxon>Candidatus Planktophila</taxon>
    </lineage>
</organism>
<evidence type="ECO:0000256" key="1">
    <source>
        <dbReference type="ARBA" id="ARBA00004651"/>
    </source>
</evidence>
<feature type="transmembrane region" description="Helical" evidence="7">
    <location>
        <begin position="126"/>
        <end position="147"/>
    </location>
</feature>
<dbReference type="PANTHER" id="PTHR30353">
    <property type="entry name" value="INNER MEMBRANE PROTEIN DEDA-RELATED"/>
    <property type="match status" value="1"/>
</dbReference>
<name>A0AAD0DXQ7_9ACTN</name>
<evidence type="ECO:0000256" key="2">
    <source>
        <dbReference type="ARBA" id="ARBA00010792"/>
    </source>
</evidence>
<dbReference type="AlphaFoldDB" id="A0AAD0DXQ7"/>
<feature type="transmembrane region" description="Helical" evidence="7">
    <location>
        <begin position="68"/>
        <end position="89"/>
    </location>
</feature>
<evidence type="ECO:0000256" key="5">
    <source>
        <dbReference type="ARBA" id="ARBA00022989"/>
    </source>
</evidence>
<evidence type="ECO:0000313" key="10">
    <source>
        <dbReference type="Proteomes" id="UP000217144"/>
    </source>
</evidence>
<dbReference type="Pfam" id="PF09335">
    <property type="entry name" value="VTT_dom"/>
    <property type="match status" value="1"/>
</dbReference>